<accession>A0A8X6QFZ0</accession>
<evidence type="ECO:0000313" key="2">
    <source>
        <dbReference type="Proteomes" id="UP000887013"/>
    </source>
</evidence>
<dbReference type="Proteomes" id="UP000887013">
    <property type="component" value="Unassembled WGS sequence"/>
</dbReference>
<reference evidence="1" key="1">
    <citation type="submission" date="2020-08" db="EMBL/GenBank/DDBJ databases">
        <title>Multicomponent nature underlies the extraordinary mechanical properties of spider dragline silk.</title>
        <authorList>
            <person name="Kono N."/>
            <person name="Nakamura H."/>
            <person name="Mori M."/>
            <person name="Yoshida Y."/>
            <person name="Ohtoshi R."/>
            <person name="Malay A.D."/>
            <person name="Moran D.A.P."/>
            <person name="Tomita M."/>
            <person name="Numata K."/>
            <person name="Arakawa K."/>
        </authorList>
    </citation>
    <scope>NUCLEOTIDE SEQUENCE</scope>
</reference>
<dbReference type="EMBL" id="BMAW01127930">
    <property type="protein sequence ID" value="GFU23287.1"/>
    <property type="molecule type" value="Genomic_DNA"/>
</dbReference>
<comment type="caution">
    <text evidence="1">The sequence shown here is derived from an EMBL/GenBank/DDBJ whole genome shotgun (WGS) entry which is preliminary data.</text>
</comment>
<protein>
    <submittedName>
        <fullName evidence="1">Uncharacterized protein</fullName>
    </submittedName>
</protein>
<keyword evidence="2" id="KW-1185">Reference proteome</keyword>
<sequence>MAQYTFHLRHKTSKPFARLADFASALECSLSSKPRHETQRKTSLKQPLLSCFNHLYSLSLFRLPDDQETRCYYLILDHCKTVSDLSVR</sequence>
<gene>
    <name evidence="1" type="ORF">NPIL_2191</name>
</gene>
<name>A0A8X6QFZ0_NEPPI</name>
<organism evidence="1 2">
    <name type="scientific">Nephila pilipes</name>
    <name type="common">Giant wood spider</name>
    <name type="synonym">Nephila maculata</name>
    <dbReference type="NCBI Taxonomy" id="299642"/>
    <lineage>
        <taxon>Eukaryota</taxon>
        <taxon>Metazoa</taxon>
        <taxon>Ecdysozoa</taxon>
        <taxon>Arthropoda</taxon>
        <taxon>Chelicerata</taxon>
        <taxon>Arachnida</taxon>
        <taxon>Araneae</taxon>
        <taxon>Araneomorphae</taxon>
        <taxon>Entelegynae</taxon>
        <taxon>Araneoidea</taxon>
        <taxon>Nephilidae</taxon>
        <taxon>Nephila</taxon>
    </lineage>
</organism>
<proteinExistence type="predicted"/>
<evidence type="ECO:0000313" key="1">
    <source>
        <dbReference type="EMBL" id="GFU23287.1"/>
    </source>
</evidence>
<dbReference type="AlphaFoldDB" id="A0A8X6QFZ0"/>